<comment type="subcellular location">
    <subcellularLocation>
        <location evidence="1">Membrane</location>
        <topology evidence="1">Multi-pass membrane protein</topology>
    </subcellularLocation>
</comment>
<feature type="transmembrane region" description="Helical" evidence="7">
    <location>
        <begin position="148"/>
        <end position="176"/>
    </location>
</feature>
<organism evidence="8 9">
    <name type="scientific">Brevibacterium daeguense</name>
    <dbReference type="NCBI Taxonomy" id="909936"/>
    <lineage>
        <taxon>Bacteria</taxon>
        <taxon>Bacillati</taxon>
        <taxon>Actinomycetota</taxon>
        <taxon>Actinomycetes</taxon>
        <taxon>Micrococcales</taxon>
        <taxon>Brevibacteriaceae</taxon>
        <taxon>Brevibacterium</taxon>
    </lineage>
</organism>
<keyword evidence="2 7" id="KW-0812">Transmembrane</keyword>
<evidence type="ECO:0000256" key="4">
    <source>
        <dbReference type="ARBA" id="ARBA00022989"/>
    </source>
</evidence>
<evidence type="ECO:0000256" key="3">
    <source>
        <dbReference type="ARBA" id="ARBA00022960"/>
    </source>
</evidence>
<feature type="transmembrane region" description="Helical" evidence="7">
    <location>
        <begin position="30"/>
        <end position="47"/>
    </location>
</feature>
<dbReference type="Proteomes" id="UP001501586">
    <property type="component" value="Unassembled WGS sequence"/>
</dbReference>
<dbReference type="PANTHER" id="PTHR30474:SF3">
    <property type="entry name" value="PEPTIDOGLYCAN GLYCOSYLTRANSFERASE RODA"/>
    <property type="match status" value="1"/>
</dbReference>
<feature type="transmembrane region" description="Helical" evidence="7">
    <location>
        <begin position="225"/>
        <end position="242"/>
    </location>
</feature>
<feature type="region of interest" description="Disordered" evidence="6">
    <location>
        <begin position="466"/>
        <end position="538"/>
    </location>
</feature>
<protein>
    <submittedName>
        <fullName evidence="8">FtsW/RodA/SpoVE family cell cycle protein</fullName>
    </submittedName>
</protein>
<feature type="transmembrane region" description="Helical" evidence="7">
    <location>
        <begin position="188"/>
        <end position="204"/>
    </location>
</feature>
<feature type="transmembrane region" description="Helical" evidence="7">
    <location>
        <begin position="86"/>
        <end position="106"/>
    </location>
</feature>
<feature type="transmembrane region" description="Helical" evidence="7">
    <location>
        <begin position="248"/>
        <end position="264"/>
    </location>
</feature>
<evidence type="ECO:0000256" key="1">
    <source>
        <dbReference type="ARBA" id="ARBA00004141"/>
    </source>
</evidence>
<gene>
    <name evidence="8" type="ORF">GCM10022261_01310</name>
</gene>
<dbReference type="EMBL" id="BAABAZ010000003">
    <property type="protein sequence ID" value="GAA4282600.1"/>
    <property type="molecule type" value="Genomic_DNA"/>
</dbReference>
<feature type="transmembrane region" description="Helical" evidence="7">
    <location>
        <begin position="349"/>
        <end position="371"/>
    </location>
</feature>
<evidence type="ECO:0000256" key="2">
    <source>
        <dbReference type="ARBA" id="ARBA00022692"/>
    </source>
</evidence>
<keyword evidence="9" id="KW-1185">Reference proteome</keyword>
<feature type="transmembrane region" description="Helical" evidence="7">
    <location>
        <begin position="118"/>
        <end position="136"/>
    </location>
</feature>
<feature type="region of interest" description="Disordered" evidence="6">
    <location>
        <begin position="1"/>
        <end position="20"/>
    </location>
</feature>
<feature type="transmembrane region" description="Helical" evidence="7">
    <location>
        <begin position="269"/>
        <end position="288"/>
    </location>
</feature>
<evidence type="ECO:0000313" key="8">
    <source>
        <dbReference type="EMBL" id="GAA4282600.1"/>
    </source>
</evidence>
<keyword evidence="5 7" id="KW-0472">Membrane</keyword>
<keyword evidence="3" id="KW-0133">Cell shape</keyword>
<evidence type="ECO:0000256" key="7">
    <source>
        <dbReference type="SAM" id="Phobius"/>
    </source>
</evidence>
<dbReference type="RefSeq" id="WP_236865756.1">
    <property type="nucleotide sequence ID" value="NZ_BAABAZ010000003.1"/>
</dbReference>
<comment type="caution">
    <text evidence="8">The sequence shown here is derived from an EMBL/GenBank/DDBJ whole genome shotgun (WGS) entry which is preliminary data.</text>
</comment>
<evidence type="ECO:0000256" key="5">
    <source>
        <dbReference type="ARBA" id="ARBA00023136"/>
    </source>
</evidence>
<sequence length="538" mass="58031">MTYSPELAPAQSPSEQPEARGPRTYRIAELLLILLAVVISAGAYALVGLGVRDTVPGNVYGYTIWLAVLGLGLHVVTWWRAKYADPILVPVAILLNGLGLAMIYRIDLAKESSTATSQLVWMTLGTVLAALVVFFVRDHRLLRRLTYTCGLAAIVLLLLPLIPGLGTTINGARIWIRLGPFSFQPGEIAKILLAVFFAGYLVSFRDQLVLAGPKILGIRFPRLRDLGPIIIAWVASVGILVFQRDLGTSLLFFGLFVAMLYVATNKKTWIFLGLGMFALGAVAASFMFSHVQQRIDGWLGALTPEEYNKSPGGSYQLVQGMFGMSSGGLTGTGLGEGRPQVVPYSESDFIYASLGEELGMVGLFAILMLYVILFERGMKISSRVRDGFGKLLTAGLTFTIALQVFIVIGGVTRVIPLTGLTTPFLAAGGSSLIANWIIIGLLLRISDAARRPAEEFQTGVLTVVADDSDDPESHNRTARLGRRRDTAEDAEAPIPWGDAPARQDSGAQQPGPRISQDDAPTTAQPPIRPTRPPGGEQR</sequence>
<keyword evidence="4 7" id="KW-1133">Transmembrane helix</keyword>
<feature type="transmembrane region" description="Helical" evidence="7">
    <location>
        <begin position="424"/>
        <end position="443"/>
    </location>
</feature>
<dbReference type="Pfam" id="PF01098">
    <property type="entry name" value="FTSW_RODA_SPOVE"/>
    <property type="match status" value="1"/>
</dbReference>
<name>A0ABP8EFG7_9MICO</name>
<proteinExistence type="predicted"/>
<dbReference type="InterPro" id="IPR001182">
    <property type="entry name" value="FtsW/RodA"/>
</dbReference>
<accession>A0ABP8EFG7</accession>
<evidence type="ECO:0000313" key="9">
    <source>
        <dbReference type="Proteomes" id="UP001501586"/>
    </source>
</evidence>
<feature type="transmembrane region" description="Helical" evidence="7">
    <location>
        <begin position="59"/>
        <end position="79"/>
    </location>
</feature>
<dbReference type="PANTHER" id="PTHR30474">
    <property type="entry name" value="CELL CYCLE PROTEIN"/>
    <property type="match status" value="1"/>
</dbReference>
<reference evidence="9" key="1">
    <citation type="journal article" date="2019" name="Int. J. Syst. Evol. Microbiol.">
        <title>The Global Catalogue of Microorganisms (GCM) 10K type strain sequencing project: providing services to taxonomists for standard genome sequencing and annotation.</title>
        <authorList>
            <consortium name="The Broad Institute Genomics Platform"/>
            <consortium name="The Broad Institute Genome Sequencing Center for Infectious Disease"/>
            <person name="Wu L."/>
            <person name="Ma J."/>
        </authorList>
    </citation>
    <scope>NUCLEOTIDE SEQUENCE [LARGE SCALE GENOMIC DNA]</scope>
    <source>
        <strain evidence="9">JCM 17458</strain>
    </source>
</reference>
<feature type="transmembrane region" description="Helical" evidence="7">
    <location>
        <begin position="391"/>
        <end position="412"/>
    </location>
</feature>
<evidence type="ECO:0000256" key="6">
    <source>
        <dbReference type="SAM" id="MobiDB-lite"/>
    </source>
</evidence>